<keyword evidence="1" id="KW-0812">Transmembrane</keyword>
<protein>
    <recommendedName>
        <fullName evidence="2">Membrane iron-sulfur containing protein FtrD-like domain-containing protein</fullName>
    </recommendedName>
</protein>
<keyword evidence="1" id="KW-0472">Membrane</keyword>
<feature type="transmembrane region" description="Helical" evidence="1">
    <location>
        <begin position="136"/>
        <end position="160"/>
    </location>
</feature>
<gene>
    <name evidence="3" type="ORF">DCMF_23900</name>
</gene>
<feature type="transmembrane region" description="Helical" evidence="1">
    <location>
        <begin position="184"/>
        <end position="201"/>
    </location>
</feature>
<feature type="transmembrane region" description="Helical" evidence="1">
    <location>
        <begin position="107"/>
        <end position="124"/>
    </location>
</feature>
<dbReference type="KEGG" id="fwa:DCMF_23900"/>
<accession>A0A3G1L241</accession>
<proteinExistence type="predicted"/>
<dbReference type="Proteomes" id="UP000323521">
    <property type="component" value="Chromosome"/>
</dbReference>
<keyword evidence="4" id="KW-1185">Reference proteome</keyword>
<reference evidence="3 4" key="1">
    <citation type="submission" date="2016-10" db="EMBL/GenBank/DDBJ databases">
        <title>Complete Genome Sequence of Peptococcaceae strain DCMF.</title>
        <authorList>
            <person name="Edwards R.J."/>
            <person name="Holland S.I."/>
            <person name="Deshpande N.P."/>
            <person name="Wong Y.K."/>
            <person name="Ertan H."/>
            <person name="Manefield M."/>
            <person name="Russell T.L."/>
            <person name="Lee M.J."/>
        </authorList>
    </citation>
    <scope>NUCLEOTIDE SEQUENCE [LARGE SCALE GENOMIC DNA]</scope>
    <source>
        <strain evidence="3 4">DCMF</strain>
    </source>
</reference>
<dbReference type="Pfam" id="PF10080">
    <property type="entry name" value="FtrD-like"/>
    <property type="match status" value="1"/>
</dbReference>
<dbReference type="EMBL" id="CP017634">
    <property type="protein sequence ID" value="ATW28862.1"/>
    <property type="molecule type" value="Genomic_DNA"/>
</dbReference>
<organism evidence="3 4">
    <name type="scientific">Formimonas warabiya</name>
    <dbReference type="NCBI Taxonomy" id="1761012"/>
    <lineage>
        <taxon>Bacteria</taxon>
        <taxon>Bacillati</taxon>
        <taxon>Bacillota</taxon>
        <taxon>Clostridia</taxon>
        <taxon>Eubacteriales</taxon>
        <taxon>Peptococcaceae</taxon>
        <taxon>Candidatus Formimonas</taxon>
    </lineage>
</organism>
<evidence type="ECO:0000313" key="4">
    <source>
        <dbReference type="Proteomes" id="UP000323521"/>
    </source>
</evidence>
<sequence>MLWGFGAGIAAAFVLAALEFSTALINREFFNMGILSVALLAEIIFFLLAWGVLAPKAPVFHERIWNGINFLMLMALLLYCLPDILLYPTEFVMAGESVFSTDFLFKLIGYLGGLFLIVLTGFALSKVGRSLSFQLVRILLTAGLAIQLANQMAMMVQLLLARRIIPMSKGLFALIKPVINHQEYFLYGVLAVTVALPLVLWRKSLNPQETYANPAQHRKIRAAARRQRRWCTVVLAGYVLAVLNLTVVKAYEEREVVLSPAEPMTISGQEILIPLENISDGHLHRFVYTASDGTEVRFIVIKKNEAAFGVGLDACDICGPTGYYERDDEVVCKLCDVVMNISTIGFKGGCNPVPLAYTLRGGTMVIQTQNLENEKNRFQ</sequence>
<evidence type="ECO:0000256" key="1">
    <source>
        <dbReference type="SAM" id="Phobius"/>
    </source>
</evidence>
<feature type="transmembrane region" description="Helical" evidence="1">
    <location>
        <begin position="33"/>
        <end position="53"/>
    </location>
</feature>
<dbReference type="InterPro" id="IPR018758">
    <property type="entry name" value="FtrD-like"/>
</dbReference>
<feature type="domain" description="Membrane iron-sulfur containing protein FtrD-like" evidence="2">
    <location>
        <begin position="278"/>
        <end position="378"/>
    </location>
</feature>
<keyword evidence="1" id="KW-1133">Transmembrane helix</keyword>
<dbReference type="AlphaFoldDB" id="A0A3G1L241"/>
<feature type="transmembrane region" description="Helical" evidence="1">
    <location>
        <begin position="65"/>
        <end position="87"/>
    </location>
</feature>
<feature type="transmembrane region" description="Helical" evidence="1">
    <location>
        <begin position="230"/>
        <end position="251"/>
    </location>
</feature>
<name>A0A3G1L241_FORW1</name>
<evidence type="ECO:0000259" key="2">
    <source>
        <dbReference type="Pfam" id="PF10080"/>
    </source>
</evidence>
<evidence type="ECO:0000313" key="3">
    <source>
        <dbReference type="EMBL" id="ATW28862.1"/>
    </source>
</evidence>